<evidence type="ECO:0000313" key="2">
    <source>
        <dbReference type="Proteomes" id="UP000055048"/>
    </source>
</evidence>
<protein>
    <submittedName>
        <fullName evidence="1">Uncharacterized protein</fullName>
    </submittedName>
</protein>
<sequence>MIVTKTCCFTCQSIPALAANCQGSLKLVYDSSRQMSKCHYALVLIRSRWMAKKVGDSARSIQIQCADDVVIHGHIGRNLADVQLRRKLLEPHLWLGYPDREKVQIAPDLVSGSGRLICHMAIIIVHRKSIC</sequence>
<accession>A0A0V0T475</accession>
<dbReference type="EMBL" id="JYDJ01000695">
    <property type="protein sequence ID" value="KRX33837.1"/>
    <property type="molecule type" value="Genomic_DNA"/>
</dbReference>
<dbReference type="AlphaFoldDB" id="A0A0V0T475"/>
<reference evidence="1 2" key="1">
    <citation type="submission" date="2015-01" db="EMBL/GenBank/DDBJ databases">
        <title>Evolution of Trichinella species and genotypes.</title>
        <authorList>
            <person name="Korhonen P.K."/>
            <person name="Edoardo P."/>
            <person name="Giuseppe L.R."/>
            <person name="Gasser R.B."/>
        </authorList>
    </citation>
    <scope>NUCLEOTIDE SEQUENCE [LARGE SCALE GENOMIC DNA]</scope>
    <source>
        <strain evidence="1">ISS417</strain>
    </source>
</reference>
<comment type="caution">
    <text evidence="1">The sequence shown here is derived from an EMBL/GenBank/DDBJ whole genome shotgun (WGS) entry which is preliminary data.</text>
</comment>
<dbReference type="Proteomes" id="UP000055048">
    <property type="component" value="Unassembled WGS sequence"/>
</dbReference>
<dbReference type="OrthoDB" id="10455127at2759"/>
<organism evidence="1 2">
    <name type="scientific">Trichinella murrelli</name>
    <dbReference type="NCBI Taxonomy" id="144512"/>
    <lineage>
        <taxon>Eukaryota</taxon>
        <taxon>Metazoa</taxon>
        <taxon>Ecdysozoa</taxon>
        <taxon>Nematoda</taxon>
        <taxon>Enoplea</taxon>
        <taxon>Dorylaimia</taxon>
        <taxon>Trichinellida</taxon>
        <taxon>Trichinellidae</taxon>
        <taxon>Trichinella</taxon>
    </lineage>
</organism>
<evidence type="ECO:0000313" key="1">
    <source>
        <dbReference type="EMBL" id="KRX33837.1"/>
    </source>
</evidence>
<proteinExistence type="predicted"/>
<keyword evidence="2" id="KW-1185">Reference proteome</keyword>
<name>A0A0V0T475_9BILA</name>
<gene>
    <name evidence="1" type="ORF">T05_443</name>
</gene>